<feature type="transmembrane region" description="Helical" evidence="6">
    <location>
        <begin position="664"/>
        <end position="685"/>
    </location>
</feature>
<feature type="transmembrane region" description="Helical" evidence="6">
    <location>
        <begin position="162"/>
        <end position="180"/>
    </location>
</feature>
<evidence type="ECO:0000259" key="7">
    <source>
        <dbReference type="Pfam" id="PF10337"/>
    </source>
</evidence>
<feature type="transmembrane region" description="Helical" evidence="6">
    <location>
        <begin position="714"/>
        <end position="732"/>
    </location>
</feature>
<evidence type="ECO:0000256" key="4">
    <source>
        <dbReference type="ARBA" id="ARBA00023136"/>
    </source>
</evidence>
<feature type="transmembrane region" description="Helical" evidence="6">
    <location>
        <begin position="123"/>
        <end position="142"/>
    </location>
</feature>
<reference evidence="9 10" key="1">
    <citation type="journal article" date="2021" name="BMC Genomics">
        <title>Telomere-to-telomere genome assembly of asparaginase-producing Trichoderma simmonsii.</title>
        <authorList>
            <person name="Chung D."/>
            <person name="Kwon Y.M."/>
            <person name="Yang Y."/>
        </authorList>
    </citation>
    <scope>NUCLEOTIDE SEQUENCE [LARGE SCALE GENOMIC DNA]</scope>
    <source>
        <strain evidence="9 10">GH-Sj1</strain>
    </source>
</reference>
<dbReference type="GO" id="GO:0016020">
    <property type="term" value="C:membrane"/>
    <property type="evidence" value="ECO:0007669"/>
    <property type="project" value="UniProtKB-SubCell"/>
</dbReference>
<dbReference type="Pfam" id="PF13515">
    <property type="entry name" value="FUSC_2"/>
    <property type="match status" value="1"/>
</dbReference>
<protein>
    <submittedName>
        <fullName evidence="9">ArAE_2_N domain-containing protein</fullName>
    </submittedName>
</protein>
<evidence type="ECO:0000259" key="8">
    <source>
        <dbReference type="Pfam" id="PF13515"/>
    </source>
</evidence>
<keyword evidence="4 6" id="KW-0472">Membrane</keyword>
<keyword evidence="10" id="KW-1185">Reference proteome</keyword>
<evidence type="ECO:0000256" key="5">
    <source>
        <dbReference type="SAM" id="MobiDB-lite"/>
    </source>
</evidence>
<proteinExistence type="predicted"/>
<dbReference type="InterPro" id="IPR049453">
    <property type="entry name" value="Memb_transporter_dom"/>
</dbReference>
<evidence type="ECO:0000256" key="3">
    <source>
        <dbReference type="ARBA" id="ARBA00022989"/>
    </source>
</evidence>
<evidence type="ECO:0000313" key="9">
    <source>
        <dbReference type="EMBL" id="QYT04343.1"/>
    </source>
</evidence>
<dbReference type="EMBL" id="CP075869">
    <property type="protein sequence ID" value="QYT04343.1"/>
    <property type="molecule type" value="Genomic_DNA"/>
</dbReference>
<feature type="transmembrane region" description="Helical" evidence="6">
    <location>
        <begin position="611"/>
        <end position="630"/>
    </location>
</feature>
<comment type="subcellular location">
    <subcellularLocation>
        <location evidence="1">Membrane</location>
        <topology evidence="1">Multi-pass membrane protein</topology>
    </subcellularLocation>
</comment>
<dbReference type="Proteomes" id="UP000826661">
    <property type="component" value="Chromosome VI"/>
</dbReference>
<dbReference type="PANTHER" id="PTHR37994:SF4">
    <property type="entry name" value="ER TRANSPORTER 6TM N-TERMINAL DOMAIN-CONTAINING PROTEIN-RELATED"/>
    <property type="match status" value="1"/>
</dbReference>
<feature type="region of interest" description="Disordered" evidence="5">
    <location>
        <begin position="1"/>
        <end position="23"/>
    </location>
</feature>
<accession>A0A8G0PKV7</accession>
<keyword evidence="3 6" id="KW-1133">Transmembrane helix</keyword>
<sequence length="1010" mass="112807">MATETPAMVSGNRNTSTSEATLLSRSGTLARTGTLAKTETTAFQNDTTRRLQLKSVLFQQKLDWYTAKMAIKTSIPPAVLVCAIQSDSWTNHFKTNAYLAPIISACVLPALPRAMLIRHNIRLTFAIVLAYCWALLAGWSGVQARQHTTNNADELNAYNSSAEAVVAIFLIFFIWCSCTLKSAFPDWGLQCTIAGIYAVATLPGIARAPNTEGVIDQTDVILEAFLVGQAVGFVNALILFPQSCRDVFKKDMGACLDGLAGVTRTQRKCMQSILLRTITGTGEMDSNPCATQLEAAVQQFVSEVSKTRQNSEYAAREISWGVFDHSQLEDISSLLVDLIPPASGLSSVADMLQLSTAAGYNLSNDVCEINRHSETDNDSSYDDEWQHLETAMHQHSQKMTEAILEGIEHAKVRLELIKGRSLFSRSRVRKVDVEHRAVAVNPGEAGFLESYRDVFEKGRVLGQEDEAISNKKLLECYIQHRPQVGNLSEYTSEMHSNTLRYFLFLHSQTLLSSLGNELLNLLTFLDDCYSRPKRLLIPPLFHPNYWVERFVSLGGIQQKGTSQDAEKQTNVELGPAFYSPKNPDHLPPSNLMETIGDYIRKIPSVFRSDHAAFGLRVACAIMTIAIIAFLHDSQNFYFRHRFLWSLFAILLSMARTAGSSTFLLLGRVLGTLASMITSYIIWYVVDQKTPGILVFLWLWFIVLGYLFVKFPSLFSIWFVALIASIVMIANELQVRKLGEAAVLASGQAVYAPYIIFPYRLAFVTLGVVTGYFWTIFPYPLSEHSELRENMAKTMYGLAGYYMCIQQTVLAHLHGNFGDIKDKTSPGFHLQAARRRIFHKYQALSTSTKTGYQFLDWEFGLGGRFPKQTYGEMISILERLGSYMTLISYVSRELKVSKGTSSWWANDPTGTAQAHLIPKGVTTRMIILHSALSRAHPLPPKLAELEIPHMGEFLTRDVPADAGFAAAALIHSVTWYLIRDVNRLTQLARELVGELSFSFSIIHDRHTENGL</sequence>
<feature type="domain" description="Putative ER transporter 6TM N-terminal" evidence="7">
    <location>
        <begin position="157"/>
        <end position="401"/>
    </location>
</feature>
<feature type="transmembrane region" description="Helical" evidence="6">
    <location>
        <begin position="187"/>
        <end position="206"/>
    </location>
</feature>
<evidence type="ECO:0000256" key="2">
    <source>
        <dbReference type="ARBA" id="ARBA00022692"/>
    </source>
</evidence>
<dbReference type="PANTHER" id="PTHR37994">
    <property type="entry name" value="ARAE_2_N DOMAIN-CONTAINING PROTEIN-RELATED"/>
    <property type="match status" value="1"/>
</dbReference>
<name>A0A8G0PKV7_9HYPO</name>
<dbReference type="Pfam" id="PF10337">
    <property type="entry name" value="ArAE_2_N"/>
    <property type="match status" value="2"/>
</dbReference>
<dbReference type="InterPro" id="IPR018823">
    <property type="entry name" value="ArAE_2_N"/>
</dbReference>
<organism evidence="9 10">
    <name type="scientific">Trichoderma simmonsii</name>
    <dbReference type="NCBI Taxonomy" id="1491479"/>
    <lineage>
        <taxon>Eukaryota</taxon>
        <taxon>Fungi</taxon>
        <taxon>Dikarya</taxon>
        <taxon>Ascomycota</taxon>
        <taxon>Pezizomycotina</taxon>
        <taxon>Sordariomycetes</taxon>
        <taxon>Hypocreomycetidae</taxon>
        <taxon>Hypocreales</taxon>
        <taxon>Hypocreaceae</taxon>
        <taxon>Trichoderma</taxon>
    </lineage>
</organism>
<evidence type="ECO:0000256" key="1">
    <source>
        <dbReference type="ARBA" id="ARBA00004141"/>
    </source>
</evidence>
<dbReference type="AlphaFoldDB" id="A0A8G0PKV7"/>
<feature type="domain" description="Putative ER transporter 6TM N-terminal" evidence="7">
    <location>
        <begin position="60"/>
        <end position="152"/>
    </location>
</feature>
<gene>
    <name evidence="9" type="ORF">H0G86_011257</name>
</gene>
<evidence type="ECO:0000313" key="10">
    <source>
        <dbReference type="Proteomes" id="UP000826661"/>
    </source>
</evidence>
<feature type="transmembrane region" description="Helical" evidence="6">
    <location>
        <begin position="692"/>
        <end position="708"/>
    </location>
</feature>
<feature type="compositionally biased region" description="Polar residues" evidence="5">
    <location>
        <begin position="11"/>
        <end position="23"/>
    </location>
</feature>
<keyword evidence="2 6" id="KW-0812">Transmembrane</keyword>
<feature type="domain" description="Integral membrane bound transporter" evidence="8">
    <location>
        <begin position="627"/>
        <end position="772"/>
    </location>
</feature>
<evidence type="ECO:0000256" key="6">
    <source>
        <dbReference type="SAM" id="Phobius"/>
    </source>
</evidence>
<feature type="transmembrane region" description="Helical" evidence="6">
    <location>
        <begin position="753"/>
        <end position="773"/>
    </location>
</feature>